<dbReference type="RefSeq" id="WP_173271746.1">
    <property type="nucleotide sequence ID" value="NZ_AP021889.1"/>
</dbReference>
<reference evidence="2" key="1">
    <citation type="submission" date="2019-11" db="EMBL/GenBank/DDBJ databases">
        <title>Isolation and characterization of two novel species in the genus Thiomicrorhabdus.</title>
        <authorList>
            <person name="Mochizuki J."/>
            <person name="Kojima H."/>
            <person name="Fukui M."/>
        </authorList>
    </citation>
    <scope>NUCLEOTIDE SEQUENCE [LARGE SCALE GENOMIC DNA]</scope>
    <source>
        <strain evidence="2">aks77</strain>
    </source>
</reference>
<proteinExistence type="predicted"/>
<accession>A0A6F8PUP2</accession>
<evidence type="ECO:0000313" key="2">
    <source>
        <dbReference type="Proteomes" id="UP000501726"/>
    </source>
</evidence>
<name>A0A6F8PUP2_9GAMM</name>
<dbReference type="Gene3D" id="3.40.50.150">
    <property type="entry name" value="Vaccinia Virus protein VP39"/>
    <property type="match status" value="1"/>
</dbReference>
<dbReference type="GO" id="GO:0008168">
    <property type="term" value="F:methyltransferase activity"/>
    <property type="evidence" value="ECO:0007669"/>
    <property type="project" value="UniProtKB-KW"/>
</dbReference>
<keyword evidence="2" id="KW-1185">Reference proteome</keyword>
<dbReference type="GO" id="GO:0032259">
    <property type="term" value="P:methylation"/>
    <property type="evidence" value="ECO:0007669"/>
    <property type="project" value="UniProtKB-KW"/>
</dbReference>
<dbReference type="KEGG" id="tse:THMIRHAS_11200"/>
<dbReference type="EMBL" id="AP021889">
    <property type="protein sequence ID" value="BBP45747.1"/>
    <property type="molecule type" value="Genomic_DNA"/>
</dbReference>
<dbReference type="Pfam" id="PF13489">
    <property type="entry name" value="Methyltransf_23"/>
    <property type="match status" value="1"/>
</dbReference>
<sequence length="260" mass="29817">MSASFQQQLKRLFAQAPLNQVYADERVLIDQALNNVFGYFVLQIGCISDENLMLHSRVNVKVLLDSVYPAANLLNDGVQFVQADLDYLPIGKDKIDLFLLPHTLESADDPHYLLRQLDAMLLPEGHLVISGFNPQGCWVWRHRWFSRNPLFGRANLILPSQLQEWLRVLGYEIKRLDYTPIRCSSQPNNAGFWSRLLQRIERMCKALGFEFGNAYCLLAKKKVDAPTLVGRKWQMPRWQSISGSAVSRKVASAKRTQIKK</sequence>
<evidence type="ECO:0000313" key="1">
    <source>
        <dbReference type="EMBL" id="BBP45747.1"/>
    </source>
</evidence>
<organism evidence="1 2">
    <name type="scientific">Thiosulfatimonas sediminis</name>
    <dbReference type="NCBI Taxonomy" id="2675054"/>
    <lineage>
        <taxon>Bacteria</taxon>
        <taxon>Pseudomonadati</taxon>
        <taxon>Pseudomonadota</taxon>
        <taxon>Gammaproteobacteria</taxon>
        <taxon>Thiotrichales</taxon>
        <taxon>Piscirickettsiaceae</taxon>
        <taxon>Thiosulfatimonas</taxon>
    </lineage>
</organism>
<protein>
    <submittedName>
        <fullName evidence="1">Methyltransferase type 11</fullName>
    </submittedName>
</protein>
<dbReference type="Proteomes" id="UP000501726">
    <property type="component" value="Chromosome"/>
</dbReference>
<keyword evidence="1" id="KW-0489">Methyltransferase</keyword>
<dbReference type="InterPro" id="IPR029063">
    <property type="entry name" value="SAM-dependent_MTases_sf"/>
</dbReference>
<gene>
    <name evidence="1" type="ORF">THMIRHAS_11200</name>
</gene>
<dbReference type="AlphaFoldDB" id="A0A6F8PUP2"/>
<keyword evidence="1" id="KW-0808">Transferase</keyword>
<dbReference type="SUPFAM" id="SSF53335">
    <property type="entry name" value="S-adenosyl-L-methionine-dependent methyltransferases"/>
    <property type="match status" value="1"/>
</dbReference>